<evidence type="ECO:0000313" key="2">
    <source>
        <dbReference type="Proteomes" id="UP001501231"/>
    </source>
</evidence>
<gene>
    <name evidence="1" type="ORF">GCM10010191_36290</name>
</gene>
<protein>
    <submittedName>
        <fullName evidence="1">Uncharacterized protein</fullName>
    </submittedName>
</protein>
<accession>A0ABN3J5M8</accession>
<name>A0ABN3J5M8_9ACTN</name>
<keyword evidence="2" id="KW-1185">Reference proteome</keyword>
<organism evidence="1 2">
    <name type="scientific">Actinomadura vinacea</name>
    <dbReference type="NCBI Taxonomy" id="115336"/>
    <lineage>
        <taxon>Bacteria</taxon>
        <taxon>Bacillati</taxon>
        <taxon>Actinomycetota</taxon>
        <taxon>Actinomycetes</taxon>
        <taxon>Streptosporangiales</taxon>
        <taxon>Thermomonosporaceae</taxon>
        <taxon>Actinomadura</taxon>
    </lineage>
</organism>
<comment type="caution">
    <text evidence="1">The sequence shown here is derived from an EMBL/GenBank/DDBJ whole genome shotgun (WGS) entry which is preliminary data.</text>
</comment>
<evidence type="ECO:0000313" key="1">
    <source>
        <dbReference type="EMBL" id="GAA2421513.1"/>
    </source>
</evidence>
<dbReference type="EMBL" id="BAAARW010000012">
    <property type="protein sequence ID" value="GAA2421513.1"/>
    <property type="molecule type" value="Genomic_DNA"/>
</dbReference>
<dbReference type="Proteomes" id="UP001501231">
    <property type="component" value="Unassembled WGS sequence"/>
</dbReference>
<reference evidence="1 2" key="1">
    <citation type="journal article" date="2019" name="Int. J. Syst. Evol. Microbiol.">
        <title>The Global Catalogue of Microorganisms (GCM) 10K type strain sequencing project: providing services to taxonomists for standard genome sequencing and annotation.</title>
        <authorList>
            <consortium name="The Broad Institute Genomics Platform"/>
            <consortium name="The Broad Institute Genome Sequencing Center for Infectious Disease"/>
            <person name="Wu L."/>
            <person name="Ma J."/>
        </authorList>
    </citation>
    <scope>NUCLEOTIDE SEQUENCE [LARGE SCALE GENOMIC DNA]</scope>
    <source>
        <strain evidence="1 2">JCM 3325</strain>
    </source>
</reference>
<sequence>MSAANLIWIEIDLRHVPKSGSDETLRCARIDLDVILEQSDAYGGDETNYLCHGPREEPPPHCYNECSTPQLSEPAKRASLGKLRYELLPA</sequence>
<proteinExistence type="predicted"/>